<keyword evidence="5 7" id="KW-0472">Membrane</keyword>
<evidence type="ECO:0000313" key="10">
    <source>
        <dbReference type="EMBL" id="OZV67113.1"/>
    </source>
</evidence>
<feature type="domain" description="TonB-dependent receptor plug" evidence="9">
    <location>
        <begin position="120"/>
        <end position="223"/>
    </location>
</feature>
<evidence type="ECO:0000256" key="3">
    <source>
        <dbReference type="ARBA" id="ARBA00022452"/>
    </source>
</evidence>
<dbReference type="InterPro" id="IPR037066">
    <property type="entry name" value="Plug_dom_sf"/>
</dbReference>
<organism evidence="10 11">
    <name type="scientific">Winogradskyella aurantia</name>
    <dbReference type="NCBI Taxonomy" id="1915063"/>
    <lineage>
        <taxon>Bacteria</taxon>
        <taxon>Pseudomonadati</taxon>
        <taxon>Bacteroidota</taxon>
        <taxon>Flavobacteriia</taxon>
        <taxon>Flavobacteriales</taxon>
        <taxon>Flavobacteriaceae</taxon>
        <taxon>Winogradskyella</taxon>
    </lineage>
</organism>
<evidence type="ECO:0000256" key="1">
    <source>
        <dbReference type="ARBA" id="ARBA00004571"/>
    </source>
</evidence>
<dbReference type="SUPFAM" id="SSF56935">
    <property type="entry name" value="Porins"/>
    <property type="match status" value="1"/>
</dbReference>
<keyword evidence="3 7" id="KW-1134">Transmembrane beta strand</keyword>
<dbReference type="InterPro" id="IPR023997">
    <property type="entry name" value="TonB-dep_OMP_SusC/RagA_CS"/>
</dbReference>
<evidence type="ECO:0000256" key="2">
    <source>
        <dbReference type="ARBA" id="ARBA00022448"/>
    </source>
</evidence>
<comment type="caution">
    <text evidence="10">The sequence shown here is derived from an EMBL/GenBank/DDBJ whole genome shotgun (WGS) entry which is preliminary data.</text>
</comment>
<dbReference type="InterPro" id="IPR008969">
    <property type="entry name" value="CarboxyPept-like_regulatory"/>
</dbReference>
<accession>A0A265UP58</accession>
<evidence type="ECO:0000256" key="6">
    <source>
        <dbReference type="ARBA" id="ARBA00023237"/>
    </source>
</evidence>
<evidence type="ECO:0000256" key="5">
    <source>
        <dbReference type="ARBA" id="ARBA00023136"/>
    </source>
</evidence>
<keyword evidence="8" id="KW-0732">Signal</keyword>
<dbReference type="EMBL" id="NGJN01000007">
    <property type="protein sequence ID" value="OZV67113.1"/>
    <property type="molecule type" value="Genomic_DNA"/>
</dbReference>
<dbReference type="NCBIfam" id="TIGR04057">
    <property type="entry name" value="SusC_RagA_signa"/>
    <property type="match status" value="1"/>
</dbReference>
<reference evidence="10 11" key="1">
    <citation type="submission" date="2017-05" db="EMBL/GenBank/DDBJ databases">
        <title>The draft genome sequence of Idiomarina salinarum WNB302.</title>
        <authorList>
            <person name="Sun Y."/>
            <person name="Chen B."/>
            <person name="Du Z."/>
        </authorList>
    </citation>
    <scope>NUCLEOTIDE SEQUENCE [LARGE SCALE GENOMIC DNA]</scope>
    <source>
        <strain evidence="10 11">WNB302</strain>
    </source>
</reference>
<dbReference type="InterPro" id="IPR039426">
    <property type="entry name" value="TonB-dep_rcpt-like"/>
</dbReference>
<proteinExistence type="inferred from homology"/>
<evidence type="ECO:0000256" key="7">
    <source>
        <dbReference type="PROSITE-ProRule" id="PRU01360"/>
    </source>
</evidence>
<dbReference type="Pfam" id="PF13715">
    <property type="entry name" value="CarbopepD_reg_2"/>
    <property type="match status" value="1"/>
</dbReference>
<name>A0A265UP58_9FLAO</name>
<feature type="signal peptide" evidence="8">
    <location>
        <begin position="1"/>
        <end position="22"/>
    </location>
</feature>
<dbReference type="AlphaFoldDB" id="A0A265UP58"/>
<evidence type="ECO:0000259" key="9">
    <source>
        <dbReference type="Pfam" id="PF07715"/>
    </source>
</evidence>
<feature type="chain" id="PRO_5013170549" evidence="8">
    <location>
        <begin position="23"/>
        <end position="1024"/>
    </location>
</feature>
<sequence length="1024" mass="112183">MKLKLTWLLTLFMAFVMQFSFAQEKTVTGTVTTASDGLPLPGANVIVKGTSNGQQTDFDGKFSIKVNQGDILVVSYVGMQTQEVTVGTSNTYNVSLKEDNALEEVVVIGRITQTREKSNVSSVKLSEKSIKNRPNPSVVQTLNGQVAGVNITTNTGQPGANSTIQIRGIGSINGDTEPLFVIDGVPVDQDNFRSINPQEIASVEVLKDAGATAIYGNRGANGVIVLTTKRGNFEQDLQVNYNGFLAYSTLQDNDYNVMSSQELLRYERFRGQGAGAGNSTSVFNPGNGSPMTDAQIAEAPNFDWSEFFFRTGVTQNHTIQLSSGSKNFSQFTSFGYNDTQGILQDSDLQRFNVRNNLSGKSSNGKFTYNTNLSVNYSKSNEPNAIGTSGINRNFIIGAFESVPYVTAADYTTGGDLLSPLSFTNTPLFLLDRLRTYTRFEEEVKIVGGLNMGYEITDWLSANVTMGGDYNNNILTRAEGPTSFNALLFGGAENPTSGFQEQRSTRAFTYNQITSLNASKAFGKHTVGAAVYTEYFKAHFRQFGYFANGLNPSTFSPGDGSGLVQQAGGLFNDEADAEILNAGLFSVFGTVDYDFDTRYGFSASLRRDASSRFRDENQWGTFWSVSGRWNISNEAFMQGSIFNNLKLRASYGETGNQFITGTLFGGLDNTEDFFTSTGGYGNANSLALAQIGVSDLRWETITQTNIGIDFGLWNDRLRGNFDWYVKETSDLYQEGPVSATAGITSLDINTGTLFNRGIDYSVFYDVFTPKTENGFLMTVGFLGNYNETELQDLPNAEGEIISGGEFSAGLGRNGGQLYEYYGLRYVGVNPANGELLYLTADGNVTEQPSVGEDRVWLGKNAIPEWTGTFQLDLEFKGFFLTNQWAFATGVDRIDNDYASLVNPDDVGQFNLSRDILRAWSQPGDITDQPSPTAANRNSFASDRFMRSADFLRLRFASFGYRFPKSVLDGTGFTNVSVFVNAENAITFTEWRGYDPETRSITNAGGTTLRGYPTPKTFSFGVELGF</sequence>
<dbReference type="GO" id="GO:0009279">
    <property type="term" value="C:cell outer membrane"/>
    <property type="evidence" value="ECO:0007669"/>
    <property type="project" value="UniProtKB-SubCell"/>
</dbReference>
<gene>
    <name evidence="10" type="ORF">CA834_12365</name>
</gene>
<dbReference type="OrthoDB" id="9768177at2"/>
<dbReference type="InterPro" id="IPR012910">
    <property type="entry name" value="Plug_dom"/>
</dbReference>
<keyword evidence="6 7" id="KW-0998">Cell outer membrane</keyword>
<dbReference type="Proteomes" id="UP000216840">
    <property type="component" value="Unassembled WGS sequence"/>
</dbReference>
<dbReference type="Gene3D" id="2.40.170.20">
    <property type="entry name" value="TonB-dependent receptor, beta-barrel domain"/>
    <property type="match status" value="1"/>
</dbReference>
<dbReference type="RefSeq" id="WP_094969035.1">
    <property type="nucleotide sequence ID" value="NZ_NGJN01000007.1"/>
</dbReference>
<dbReference type="NCBIfam" id="TIGR04056">
    <property type="entry name" value="OMP_RagA_SusC"/>
    <property type="match status" value="1"/>
</dbReference>
<dbReference type="InterPro" id="IPR036942">
    <property type="entry name" value="Beta-barrel_TonB_sf"/>
</dbReference>
<evidence type="ECO:0000256" key="4">
    <source>
        <dbReference type="ARBA" id="ARBA00022692"/>
    </source>
</evidence>
<dbReference type="Gene3D" id="2.60.40.1120">
    <property type="entry name" value="Carboxypeptidase-like, regulatory domain"/>
    <property type="match status" value="1"/>
</dbReference>
<dbReference type="PROSITE" id="PS52016">
    <property type="entry name" value="TONB_DEPENDENT_REC_3"/>
    <property type="match status" value="1"/>
</dbReference>
<keyword evidence="4 7" id="KW-0812">Transmembrane</keyword>
<dbReference type="Gene3D" id="2.170.130.10">
    <property type="entry name" value="TonB-dependent receptor, plug domain"/>
    <property type="match status" value="1"/>
</dbReference>
<comment type="similarity">
    <text evidence="7">Belongs to the TonB-dependent receptor family.</text>
</comment>
<dbReference type="Pfam" id="PF07715">
    <property type="entry name" value="Plug"/>
    <property type="match status" value="1"/>
</dbReference>
<dbReference type="SUPFAM" id="SSF49464">
    <property type="entry name" value="Carboxypeptidase regulatory domain-like"/>
    <property type="match status" value="1"/>
</dbReference>
<keyword evidence="11" id="KW-1185">Reference proteome</keyword>
<dbReference type="InterPro" id="IPR023996">
    <property type="entry name" value="TonB-dep_OMP_SusC/RagA"/>
</dbReference>
<keyword evidence="2 7" id="KW-0813">Transport</keyword>
<evidence type="ECO:0000256" key="8">
    <source>
        <dbReference type="SAM" id="SignalP"/>
    </source>
</evidence>
<comment type="subcellular location">
    <subcellularLocation>
        <location evidence="1 7">Cell outer membrane</location>
        <topology evidence="1 7">Multi-pass membrane protein</topology>
    </subcellularLocation>
</comment>
<protein>
    <submittedName>
        <fullName evidence="10">SusC/RagA family TonB-linked outer membrane protein</fullName>
    </submittedName>
</protein>
<evidence type="ECO:0000313" key="11">
    <source>
        <dbReference type="Proteomes" id="UP000216840"/>
    </source>
</evidence>